<dbReference type="Proteomes" id="UP000664620">
    <property type="component" value="Unassembled WGS sequence"/>
</dbReference>
<organism evidence="1 2">
    <name type="scientific">Klebsiella pneumoniae</name>
    <dbReference type="NCBI Taxonomy" id="573"/>
    <lineage>
        <taxon>Bacteria</taxon>
        <taxon>Pseudomonadati</taxon>
        <taxon>Pseudomonadota</taxon>
        <taxon>Gammaproteobacteria</taxon>
        <taxon>Enterobacterales</taxon>
        <taxon>Enterobacteriaceae</taxon>
        <taxon>Klebsiella/Raoultella group</taxon>
        <taxon>Klebsiella</taxon>
        <taxon>Klebsiella pneumoniae complex</taxon>
    </lineage>
</organism>
<sequence>MGFELWERNGYALPIFRLAPQEANAISTPTARSVVIVKSDPHGIAASGRLIGKDFASIIAFI</sequence>
<evidence type="ECO:0000313" key="1">
    <source>
        <dbReference type="EMBL" id="MBO2029680.1"/>
    </source>
</evidence>
<protein>
    <submittedName>
        <fullName evidence="1">Uncharacterized protein</fullName>
    </submittedName>
</protein>
<gene>
    <name evidence="1" type="ORF">J4734_26635</name>
</gene>
<reference evidence="1" key="1">
    <citation type="submission" date="2021-03" db="EMBL/GenBank/DDBJ databases">
        <title>Molecular epidemiology and mechanisms of colistin and carbapenem resistance in Enterobacteriaceae from clinical isolates, the environment and porcine samples in Pretoria, South Africa.</title>
        <authorList>
            <person name="Bogoshi D."/>
            <person name="Mbelle N.M."/>
            <person name="Naidoo V."/>
            <person name="Osei Sekyere J."/>
        </authorList>
    </citation>
    <scope>NUCLEOTIDE SEQUENCE</scope>
    <source>
        <strain evidence="1">C034</strain>
    </source>
</reference>
<proteinExistence type="predicted"/>
<dbReference type="AlphaFoldDB" id="A0A939SUT0"/>
<comment type="caution">
    <text evidence="1">The sequence shown here is derived from an EMBL/GenBank/DDBJ whole genome shotgun (WGS) entry which is preliminary data.</text>
</comment>
<name>A0A939SUT0_KLEPN</name>
<evidence type="ECO:0000313" key="2">
    <source>
        <dbReference type="Proteomes" id="UP000664620"/>
    </source>
</evidence>
<dbReference type="EMBL" id="JAGETO010000233">
    <property type="protein sequence ID" value="MBO2029680.1"/>
    <property type="molecule type" value="Genomic_DNA"/>
</dbReference>
<accession>A0A939SUT0</accession>